<evidence type="ECO:0000256" key="4">
    <source>
        <dbReference type="ARBA" id="ARBA00022574"/>
    </source>
</evidence>
<dbReference type="AlphaFoldDB" id="A0A168CXS8"/>
<evidence type="ECO:0000313" key="10">
    <source>
        <dbReference type="EMBL" id="KZZ97137.1"/>
    </source>
</evidence>
<sequence length="721" mass="78292">MSSDTLKAEKRPLAREQVANPELTRSKRRKIGRQPAGKTQALGHASSAPGSNGVAEKTIITSQRTSGDDNSQSLVPGVGPATSDWSVSQVTGGRFNDCDPVLTVDKKHLILSLDHTVQVYSIATSSLIRTLQPPVASDSVIAHRLSPSNENHLYISLSSGKVYLFDWTNGTQITTFTQGDSNTDLAISATLDKSGTASDIVFSLTTSCSGSTSVHAAVLADKGERVSKAILRSGKALNFLKASLDGRTLILMTTSRQKRLLPSTLHPLHPEHLLLAVASAPAISSASAATNSFLQTFDIRSGRHISRQALTRTNVSVHATGPNGTELTTPNVTHLQITSDGNWLATVDEWTPYKRDVSVFNPSILQTEERRESYLKFWRWNESSRGWELNTRIESPHFKVDVGPTSVLDVAVNPDITMFATIGGDSVIRIWTPRMRHRQKQKGRDNGTRPGLVTWKCHRSINLESSSPTKQVRLSFSSDGSILAVSSSGNEGKGVIHLLNPHTGEICQTRHGLVSGNVRSLGFVNRYLVVLCERLLVWDIIADKVDSALVQSDIAPGSKASPEYLAVNPLDNTFAVVFTGHHDARSTLMIFSPTSFVPLFKTVLDNRCVSLLLDAKSGNYLITDSMAQVLRISSRWEKSIIDEPVESALSLETSKPRHGLQHLLGQSSNMGDKTVGLIESGEQEETEVSGKGLASILDVGPSFVFSGVQQLFQNVVEHFAA</sequence>
<evidence type="ECO:0000259" key="9">
    <source>
        <dbReference type="Pfam" id="PF23769"/>
    </source>
</evidence>
<dbReference type="PANTHER" id="PTHR44215:SF1">
    <property type="entry name" value="WD REPEAT-CONTAINING PROTEIN 75"/>
    <property type="match status" value="1"/>
</dbReference>
<comment type="caution">
    <text evidence="10">The sequence shown here is derived from an EMBL/GenBank/DDBJ whole genome shotgun (WGS) entry which is preliminary data.</text>
</comment>
<gene>
    <name evidence="10" type="ORF">AAP_00780</name>
</gene>
<evidence type="ECO:0000256" key="5">
    <source>
        <dbReference type="ARBA" id="ARBA00022737"/>
    </source>
</evidence>
<evidence type="ECO:0000256" key="8">
    <source>
        <dbReference type="SAM" id="MobiDB-lite"/>
    </source>
</evidence>
<dbReference type="PANTHER" id="PTHR44215">
    <property type="entry name" value="WD REPEAT-CONTAINING PROTEIN 75"/>
    <property type="match status" value="1"/>
</dbReference>
<keyword evidence="3" id="KW-0698">rRNA processing</keyword>
<dbReference type="SUPFAM" id="SSF50978">
    <property type="entry name" value="WD40 repeat-like"/>
    <property type="match status" value="1"/>
</dbReference>
<dbReference type="InterPro" id="IPR036322">
    <property type="entry name" value="WD40_repeat_dom_sf"/>
</dbReference>
<accession>A0A168CXS8</accession>
<keyword evidence="7" id="KW-0539">Nucleus</keyword>
<dbReference type="Proteomes" id="UP000242877">
    <property type="component" value="Unassembled WGS sequence"/>
</dbReference>
<dbReference type="GO" id="GO:0006364">
    <property type="term" value="P:rRNA processing"/>
    <property type="evidence" value="ECO:0007669"/>
    <property type="project" value="UniProtKB-KW"/>
</dbReference>
<dbReference type="GO" id="GO:0003723">
    <property type="term" value="F:RNA binding"/>
    <property type="evidence" value="ECO:0007669"/>
    <property type="project" value="InterPro"/>
</dbReference>
<dbReference type="Pfam" id="PF23769">
    <property type="entry name" value="Beta-prop_WDR75_2nd"/>
    <property type="match status" value="1"/>
</dbReference>
<keyword evidence="6" id="KW-0804">Transcription</keyword>
<dbReference type="GO" id="GO:0045943">
    <property type="term" value="P:positive regulation of transcription by RNA polymerase I"/>
    <property type="evidence" value="ECO:0007669"/>
    <property type="project" value="InterPro"/>
</dbReference>
<dbReference type="SMART" id="SM00320">
    <property type="entry name" value="WD40"/>
    <property type="match status" value="3"/>
</dbReference>
<feature type="compositionally biased region" description="Basic and acidic residues" evidence="8">
    <location>
        <begin position="1"/>
        <end position="14"/>
    </location>
</feature>
<keyword evidence="5" id="KW-0677">Repeat</keyword>
<evidence type="ECO:0000256" key="6">
    <source>
        <dbReference type="ARBA" id="ARBA00023163"/>
    </source>
</evidence>
<dbReference type="GO" id="GO:2000234">
    <property type="term" value="P:positive regulation of rRNA processing"/>
    <property type="evidence" value="ECO:0007669"/>
    <property type="project" value="TreeGrafter"/>
</dbReference>
<evidence type="ECO:0000256" key="2">
    <source>
        <dbReference type="ARBA" id="ARBA00022517"/>
    </source>
</evidence>
<evidence type="ECO:0000256" key="1">
    <source>
        <dbReference type="ARBA" id="ARBA00004604"/>
    </source>
</evidence>
<reference evidence="10 11" key="1">
    <citation type="journal article" date="2016" name="Genome Biol. Evol.">
        <title>Divergent and convergent evolution of fungal pathogenicity.</title>
        <authorList>
            <person name="Shang Y."/>
            <person name="Xiao G."/>
            <person name="Zheng P."/>
            <person name="Cen K."/>
            <person name="Zhan S."/>
            <person name="Wang C."/>
        </authorList>
    </citation>
    <scope>NUCLEOTIDE SEQUENCE [LARGE SCALE GENOMIC DNA]</scope>
    <source>
        <strain evidence="10 11">ARSEF 7405</strain>
    </source>
</reference>
<evidence type="ECO:0000313" key="11">
    <source>
        <dbReference type="Proteomes" id="UP000242877"/>
    </source>
</evidence>
<organism evidence="10 11">
    <name type="scientific">Ascosphaera apis ARSEF 7405</name>
    <dbReference type="NCBI Taxonomy" id="392613"/>
    <lineage>
        <taxon>Eukaryota</taxon>
        <taxon>Fungi</taxon>
        <taxon>Dikarya</taxon>
        <taxon>Ascomycota</taxon>
        <taxon>Pezizomycotina</taxon>
        <taxon>Eurotiomycetes</taxon>
        <taxon>Eurotiomycetidae</taxon>
        <taxon>Onygenales</taxon>
        <taxon>Ascosphaeraceae</taxon>
        <taxon>Ascosphaera</taxon>
    </lineage>
</organism>
<dbReference type="EMBL" id="AZGZ01000002">
    <property type="protein sequence ID" value="KZZ97137.1"/>
    <property type="molecule type" value="Genomic_DNA"/>
</dbReference>
<keyword evidence="4" id="KW-0853">WD repeat</keyword>
<dbReference type="InterPro" id="IPR053826">
    <property type="entry name" value="WDR75"/>
</dbReference>
<dbReference type="GO" id="GO:0032040">
    <property type="term" value="C:small-subunit processome"/>
    <property type="evidence" value="ECO:0007669"/>
    <property type="project" value="InterPro"/>
</dbReference>
<keyword evidence="11" id="KW-1185">Reference proteome</keyword>
<evidence type="ECO:0000256" key="7">
    <source>
        <dbReference type="ARBA" id="ARBA00023242"/>
    </source>
</evidence>
<dbReference type="VEuPathDB" id="FungiDB:AAP_00780"/>
<name>A0A168CXS8_9EURO</name>
<feature type="domain" description="WD repeat-containing protein 75 second beta-propeller" evidence="9">
    <location>
        <begin position="326"/>
        <end position="601"/>
    </location>
</feature>
<dbReference type="OrthoDB" id="4096at2759"/>
<dbReference type="InterPro" id="IPR057644">
    <property type="entry name" value="Beta-prop_WDR75_2nd"/>
</dbReference>
<dbReference type="InterPro" id="IPR015943">
    <property type="entry name" value="WD40/YVTN_repeat-like_dom_sf"/>
</dbReference>
<dbReference type="Gene3D" id="2.130.10.10">
    <property type="entry name" value="YVTN repeat-like/Quinoprotein amine dehydrogenase"/>
    <property type="match status" value="2"/>
</dbReference>
<comment type="subcellular location">
    <subcellularLocation>
        <location evidence="1">Nucleus</location>
        <location evidence="1">Nucleolus</location>
    </subcellularLocation>
</comment>
<keyword evidence="2" id="KW-0690">Ribosome biogenesis</keyword>
<evidence type="ECO:0000256" key="3">
    <source>
        <dbReference type="ARBA" id="ARBA00022552"/>
    </source>
</evidence>
<feature type="region of interest" description="Disordered" evidence="8">
    <location>
        <begin position="1"/>
        <end position="54"/>
    </location>
</feature>
<protein>
    <submittedName>
        <fullName evidence="10">WD40 repeat-like-containing domain protein</fullName>
    </submittedName>
</protein>
<proteinExistence type="predicted"/>
<dbReference type="InterPro" id="IPR001680">
    <property type="entry name" value="WD40_rpt"/>
</dbReference>